<comment type="similarity">
    <text evidence="2">Belongs to the SAM hydrolase / SAM-dependent halogenase family.</text>
</comment>
<evidence type="ECO:0000256" key="1">
    <source>
        <dbReference type="ARBA" id="ARBA00022691"/>
    </source>
</evidence>
<evidence type="ECO:0000256" key="2">
    <source>
        <dbReference type="ARBA" id="ARBA00024035"/>
    </source>
</evidence>
<feature type="domain" description="S-adenosyl-l-methionine hydroxide adenosyltransferase N-terminal" evidence="3">
    <location>
        <begin position="3"/>
        <end position="154"/>
    </location>
</feature>
<sequence>MPIALLTDFGLQDSYVGVMKGVIATLAPKAQFIDLTHDLPPQDRYAARFTLLSAYPYMPPGTVYLVVVDPGVGTQRRTVAVQTSQGTLVGPDNGVFSGVWERDRQENKGVVNAVELTNRDYWRSPHPSTTFHGRDIFAPVAAHLANGVPLASLGTSIEPQSLISLPLQAPIATAKGWTGAVQYIDRFGNAATNLSASAVTSNDWSVTIGDRTLPGGQTYGNVAPGEGLALVGSHGFVELAVNQGSAQQQLGLAVGDRVELTLNPSPAPCDPGAIPER</sequence>
<evidence type="ECO:0000313" key="5">
    <source>
        <dbReference type="EMBL" id="OKH47190.1"/>
    </source>
</evidence>
<dbReference type="Pfam" id="PF01887">
    <property type="entry name" value="SAM_HAT_N"/>
    <property type="match status" value="1"/>
</dbReference>
<dbReference type="InterPro" id="IPR046470">
    <property type="entry name" value="SAM_HAT_C"/>
</dbReference>
<keyword evidence="1" id="KW-0949">S-adenosyl-L-methionine</keyword>
<dbReference type="SUPFAM" id="SSF101852">
    <property type="entry name" value="Bacterial fluorinating enzyme, C-terminal domain"/>
    <property type="match status" value="1"/>
</dbReference>
<dbReference type="InterPro" id="IPR002747">
    <property type="entry name" value="SAM_OH_AdoTrfase"/>
</dbReference>
<proteinExistence type="inferred from homology"/>
<dbReference type="PANTHER" id="PTHR35092:SF1">
    <property type="entry name" value="CHLORINASE MJ1651"/>
    <property type="match status" value="1"/>
</dbReference>
<evidence type="ECO:0000259" key="3">
    <source>
        <dbReference type="Pfam" id="PF01887"/>
    </source>
</evidence>
<dbReference type="Proteomes" id="UP000185557">
    <property type="component" value="Unassembled WGS sequence"/>
</dbReference>
<accession>A0A1U7J496</accession>
<dbReference type="RefSeq" id="WP_073609138.1">
    <property type="nucleotide sequence ID" value="NZ_MRCG01000010.1"/>
</dbReference>
<dbReference type="InterPro" id="IPR023227">
    <property type="entry name" value="SAM_OH_AdoTrfase_C_sf"/>
</dbReference>
<organism evidence="5 6">
    <name type="scientific">Phormidium tenue NIES-30</name>
    <dbReference type="NCBI Taxonomy" id="549789"/>
    <lineage>
        <taxon>Bacteria</taxon>
        <taxon>Bacillati</taxon>
        <taxon>Cyanobacteriota</taxon>
        <taxon>Cyanophyceae</taxon>
        <taxon>Oscillatoriophycideae</taxon>
        <taxon>Oscillatoriales</taxon>
        <taxon>Oscillatoriaceae</taxon>
        <taxon>Phormidium</taxon>
    </lineage>
</organism>
<dbReference type="EMBL" id="MRCG01000010">
    <property type="protein sequence ID" value="OKH47190.1"/>
    <property type="molecule type" value="Genomic_DNA"/>
</dbReference>
<dbReference type="Pfam" id="PF20257">
    <property type="entry name" value="SAM_HAT_C"/>
    <property type="match status" value="1"/>
</dbReference>
<dbReference type="PANTHER" id="PTHR35092">
    <property type="entry name" value="CHLORINASE MJ1651"/>
    <property type="match status" value="1"/>
</dbReference>
<dbReference type="InterPro" id="IPR023228">
    <property type="entry name" value="SAM_OH_AdoTrfase_N_sf"/>
</dbReference>
<protein>
    <recommendedName>
        <fullName evidence="7">SAM-dependent chlorinase/fluorinase</fullName>
    </recommendedName>
</protein>
<feature type="domain" description="S-adenosyl-l-methionine hydroxide adenosyltransferase C-terminal" evidence="4">
    <location>
        <begin position="179"/>
        <end position="259"/>
    </location>
</feature>
<dbReference type="STRING" id="549789.NIES30_14590"/>
<name>A0A1U7J496_9CYAN</name>
<dbReference type="Gene3D" id="3.40.50.10790">
    <property type="entry name" value="S-adenosyl-l-methionine hydroxide adenosyltransferase, N-terminal"/>
    <property type="match status" value="1"/>
</dbReference>
<comment type="caution">
    <text evidence="5">The sequence shown here is derived from an EMBL/GenBank/DDBJ whole genome shotgun (WGS) entry which is preliminary data.</text>
</comment>
<dbReference type="PIRSF" id="PIRSF006779">
    <property type="entry name" value="UCP006779"/>
    <property type="match status" value="1"/>
</dbReference>
<dbReference type="AlphaFoldDB" id="A0A1U7J496"/>
<dbReference type="Gene3D" id="2.40.30.90">
    <property type="entry name" value="Bacterial fluorinating enzyme like"/>
    <property type="match status" value="1"/>
</dbReference>
<reference evidence="5 6" key="1">
    <citation type="submission" date="2016-11" db="EMBL/GenBank/DDBJ databases">
        <title>Draft Genome Sequences of Nine Cyanobacterial Strains from Diverse Habitats.</title>
        <authorList>
            <person name="Zhu T."/>
            <person name="Hou S."/>
            <person name="Lu X."/>
            <person name="Hess W.R."/>
        </authorList>
    </citation>
    <scope>NUCLEOTIDE SEQUENCE [LARGE SCALE GENOMIC DNA]</scope>
    <source>
        <strain evidence="5 6">NIES-30</strain>
    </source>
</reference>
<dbReference type="InterPro" id="IPR046469">
    <property type="entry name" value="SAM_HAT_N"/>
</dbReference>
<keyword evidence="6" id="KW-1185">Reference proteome</keyword>
<evidence type="ECO:0000259" key="4">
    <source>
        <dbReference type="Pfam" id="PF20257"/>
    </source>
</evidence>
<evidence type="ECO:0008006" key="7">
    <source>
        <dbReference type="Google" id="ProtNLM"/>
    </source>
</evidence>
<dbReference type="OrthoDB" id="9792195at2"/>
<gene>
    <name evidence="5" type="ORF">NIES30_14590</name>
</gene>
<evidence type="ECO:0000313" key="6">
    <source>
        <dbReference type="Proteomes" id="UP000185557"/>
    </source>
</evidence>
<dbReference type="SUPFAM" id="SSF102522">
    <property type="entry name" value="Bacterial fluorinating enzyme, N-terminal domain"/>
    <property type="match status" value="1"/>
</dbReference>